<organism evidence="2 3">
    <name type="scientific">Dichomitus squalens</name>
    <dbReference type="NCBI Taxonomy" id="114155"/>
    <lineage>
        <taxon>Eukaryota</taxon>
        <taxon>Fungi</taxon>
        <taxon>Dikarya</taxon>
        <taxon>Basidiomycota</taxon>
        <taxon>Agaricomycotina</taxon>
        <taxon>Agaricomycetes</taxon>
        <taxon>Polyporales</taxon>
        <taxon>Polyporaceae</taxon>
        <taxon>Dichomitus</taxon>
    </lineage>
</organism>
<evidence type="ECO:0000313" key="2">
    <source>
        <dbReference type="EMBL" id="TBU58090.1"/>
    </source>
</evidence>
<evidence type="ECO:0000256" key="1">
    <source>
        <dbReference type="SAM" id="MobiDB-lite"/>
    </source>
</evidence>
<accession>A0A4Q9PUG6</accession>
<feature type="region of interest" description="Disordered" evidence="1">
    <location>
        <begin position="1"/>
        <end position="34"/>
    </location>
</feature>
<reference evidence="2 3" key="1">
    <citation type="submission" date="2019-01" db="EMBL/GenBank/DDBJ databases">
        <title>Draft genome sequences of three monokaryotic isolates of the white-rot basidiomycete fungus Dichomitus squalens.</title>
        <authorList>
            <consortium name="DOE Joint Genome Institute"/>
            <person name="Lopez S.C."/>
            <person name="Andreopoulos B."/>
            <person name="Pangilinan J."/>
            <person name="Lipzen A."/>
            <person name="Riley R."/>
            <person name="Ahrendt S."/>
            <person name="Ng V."/>
            <person name="Barry K."/>
            <person name="Daum C."/>
            <person name="Grigoriev I.V."/>
            <person name="Hilden K.S."/>
            <person name="Makela M.R."/>
            <person name="de Vries R.P."/>
        </authorList>
    </citation>
    <scope>NUCLEOTIDE SEQUENCE [LARGE SCALE GENOMIC DNA]</scope>
    <source>
        <strain evidence="2 3">CBS 464.89</strain>
    </source>
</reference>
<dbReference type="AlphaFoldDB" id="A0A4Q9PUG6"/>
<name>A0A4Q9PUG6_9APHY</name>
<evidence type="ECO:0000313" key="3">
    <source>
        <dbReference type="Proteomes" id="UP000292082"/>
    </source>
</evidence>
<sequence>MMMRILRTCKKSDDETNTSARQGSTETEPAHDMSSNSLVNIVMASISPDAPAESAWTTLGRQDPQEAFVLETIIPGFSFSLLANYDIFQCMHNVTAL</sequence>
<keyword evidence="3" id="KW-1185">Reference proteome</keyword>
<proteinExistence type="predicted"/>
<protein>
    <submittedName>
        <fullName evidence="2">Uncharacterized protein</fullName>
    </submittedName>
</protein>
<feature type="compositionally biased region" description="Polar residues" evidence="1">
    <location>
        <begin position="17"/>
        <end position="34"/>
    </location>
</feature>
<dbReference type="Proteomes" id="UP000292082">
    <property type="component" value="Unassembled WGS sequence"/>
</dbReference>
<dbReference type="EMBL" id="ML145129">
    <property type="protein sequence ID" value="TBU58090.1"/>
    <property type="molecule type" value="Genomic_DNA"/>
</dbReference>
<gene>
    <name evidence="2" type="ORF">BD310DRAFT_502553</name>
</gene>